<feature type="compositionally biased region" description="Low complexity" evidence="1">
    <location>
        <begin position="150"/>
        <end position="170"/>
    </location>
</feature>
<evidence type="ECO:0000256" key="1">
    <source>
        <dbReference type="SAM" id="MobiDB-lite"/>
    </source>
</evidence>
<dbReference type="AlphaFoldDB" id="A0A0K6G0A5"/>
<dbReference type="Proteomes" id="UP000044841">
    <property type="component" value="Unassembled WGS sequence"/>
</dbReference>
<sequence length="332" mass="36858">MFDFIFKSTTKLLKLGMVGVGTSGKPYCDVSYVSLNVEHTTPEGYAIACRTLHAEAMKHLPLFIHNNGIYIKLLAKSGPAVVAWTSLSEGRPVWEIKPGFVVVDMEEVVMEVTDDSTVIPPRTIVEALERHNQPCLATKEPSLVPPAPAPSFVSASGSSRASSRSAGGRSCHSGLSYSMTDSFYIKQKLFKKLLDFLPKDVEDNVEDMEAALRSIDYLKATKLPMGNKEVQAHLRKLIYLPSSTEQLQKLNNPLTSTTVNGWIAIGVWYSQLDESSRSKYSDELFKTKAHWLKLAKDWAYNEVYGSDEFIDIESDDGSEVQEGDEDTVTSFN</sequence>
<proteinExistence type="predicted"/>
<evidence type="ECO:0000313" key="3">
    <source>
        <dbReference type="Proteomes" id="UP000044841"/>
    </source>
</evidence>
<feature type="region of interest" description="Disordered" evidence="1">
    <location>
        <begin position="137"/>
        <end position="171"/>
    </location>
</feature>
<evidence type="ECO:0000313" key="2">
    <source>
        <dbReference type="EMBL" id="CUA71945.1"/>
    </source>
</evidence>
<organism evidence="2 3">
    <name type="scientific">Rhizoctonia solani</name>
    <dbReference type="NCBI Taxonomy" id="456999"/>
    <lineage>
        <taxon>Eukaryota</taxon>
        <taxon>Fungi</taxon>
        <taxon>Dikarya</taxon>
        <taxon>Basidiomycota</taxon>
        <taxon>Agaricomycotina</taxon>
        <taxon>Agaricomycetes</taxon>
        <taxon>Cantharellales</taxon>
        <taxon>Ceratobasidiaceae</taxon>
        <taxon>Rhizoctonia</taxon>
    </lineage>
</organism>
<keyword evidence="3" id="KW-1185">Reference proteome</keyword>
<accession>A0A0K6G0A5</accession>
<protein>
    <submittedName>
        <fullName evidence="2">Uncharacterized protein</fullName>
    </submittedName>
</protein>
<reference evidence="2 3" key="1">
    <citation type="submission" date="2015-07" db="EMBL/GenBank/DDBJ databases">
        <authorList>
            <person name="Noorani M."/>
        </authorList>
    </citation>
    <scope>NUCLEOTIDE SEQUENCE [LARGE SCALE GENOMIC DNA]</scope>
    <source>
        <strain evidence="2">BBA 69670</strain>
    </source>
</reference>
<dbReference type="EMBL" id="CYGV01001274">
    <property type="protein sequence ID" value="CUA71945.1"/>
    <property type="molecule type" value="Genomic_DNA"/>
</dbReference>
<gene>
    <name evidence="2" type="ORF">RSOLAG22IIIB_09958</name>
</gene>
<name>A0A0K6G0A5_9AGAM</name>